<dbReference type="EMBL" id="ML170380">
    <property type="protein sequence ID" value="TDL14163.1"/>
    <property type="molecule type" value="Genomic_DNA"/>
</dbReference>
<dbReference type="AlphaFoldDB" id="A0A4Y7PFJ0"/>
<accession>A0A4Y7PFJ0</accession>
<name>A0A4Y7PFJ0_9AGAM</name>
<dbReference type="STRING" id="50990.A0A4Y7PFJ0"/>
<dbReference type="OrthoDB" id="2966465at2759"/>
<keyword evidence="1" id="KW-0472">Membrane</keyword>
<proteinExistence type="predicted"/>
<feature type="non-terminal residue" evidence="2">
    <location>
        <position position="73"/>
    </location>
</feature>
<keyword evidence="1" id="KW-0812">Transmembrane</keyword>
<evidence type="ECO:0008006" key="4">
    <source>
        <dbReference type="Google" id="ProtNLM"/>
    </source>
</evidence>
<keyword evidence="1" id="KW-1133">Transmembrane helix</keyword>
<evidence type="ECO:0000313" key="3">
    <source>
        <dbReference type="Proteomes" id="UP000294933"/>
    </source>
</evidence>
<feature type="transmembrane region" description="Helical" evidence="1">
    <location>
        <begin position="31"/>
        <end position="52"/>
    </location>
</feature>
<organism evidence="2 3">
    <name type="scientific">Rickenella mellea</name>
    <dbReference type="NCBI Taxonomy" id="50990"/>
    <lineage>
        <taxon>Eukaryota</taxon>
        <taxon>Fungi</taxon>
        <taxon>Dikarya</taxon>
        <taxon>Basidiomycota</taxon>
        <taxon>Agaricomycotina</taxon>
        <taxon>Agaricomycetes</taxon>
        <taxon>Hymenochaetales</taxon>
        <taxon>Rickenellaceae</taxon>
        <taxon>Rickenella</taxon>
    </lineage>
</organism>
<keyword evidence="3" id="KW-1185">Reference proteome</keyword>
<dbReference type="VEuPathDB" id="FungiDB:BD410DRAFT_706083"/>
<gene>
    <name evidence="2" type="ORF">BD410DRAFT_706083</name>
</gene>
<evidence type="ECO:0000256" key="1">
    <source>
        <dbReference type="SAM" id="Phobius"/>
    </source>
</evidence>
<evidence type="ECO:0000313" key="2">
    <source>
        <dbReference type="EMBL" id="TDL14163.1"/>
    </source>
</evidence>
<dbReference type="Proteomes" id="UP000294933">
    <property type="component" value="Unassembled WGS sequence"/>
</dbReference>
<reference evidence="2 3" key="1">
    <citation type="submission" date="2018-06" db="EMBL/GenBank/DDBJ databases">
        <title>A transcriptomic atlas of mushroom development highlights an independent origin of complex multicellularity.</title>
        <authorList>
            <consortium name="DOE Joint Genome Institute"/>
            <person name="Krizsan K."/>
            <person name="Almasi E."/>
            <person name="Merenyi Z."/>
            <person name="Sahu N."/>
            <person name="Viragh M."/>
            <person name="Koszo T."/>
            <person name="Mondo S."/>
            <person name="Kiss B."/>
            <person name="Balint B."/>
            <person name="Kues U."/>
            <person name="Barry K."/>
            <person name="Hegedus J.C."/>
            <person name="Henrissat B."/>
            <person name="Johnson J."/>
            <person name="Lipzen A."/>
            <person name="Ohm R."/>
            <person name="Nagy I."/>
            <person name="Pangilinan J."/>
            <person name="Yan J."/>
            <person name="Xiong Y."/>
            <person name="Grigoriev I.V."/>
            <person name="Hibbett D.S."/>
            <person name="Nagy L.G."/>
        </authorList>
    </citation>
    <scope>NUCLEOTIDE SEQUENCE [LARGE SCALE GENOMIC DNA]</scope>
    <source>
        <strain evidence="2 3">SZMC22713</strain>
    </source>
</reference>
<sequence>MSKVREAVEWTFGEATRLWGYLDFLRNQKLLLQPVGLYYMCGLLFSNAHTILHRPQVPQYFMCEPPSLNEYFH</sequence>
<protein>
    <recommendedName>
        <fullName evidence="4">DDE Tnp4 domain-containing protein</fullName>
    </recommendedName>
</protein>